<feature type="region of interest" description="Disordered" evidence="1">
    <location>
        <begin position="36"/>
        <end position="57"/>
    </location>
</feature>
<evidence type="ECO:0000313" key="2">
    <source>
        <dbReference type="EMBL" id="KPM47042.1"/>
    </source>
</evidence>
<feature type="region of interest" description="Disordered" evidence="1">
    <location>
        <begin position="195"/>
        <end position="217"/>
    </location>
</feature>
<feature type="compositionally biased region" description="Gly residues" evidence="1">
    <location>
        <begin position="39"/>
        <end position="55"/>
    </location>
</feature>
<dbReference type="AlphaFoldDB" id="A0A0P7BZH0"/>
<sequence length="217" mass="22686">MKKIIVTALVAVAVNLTSCDQNEVSPASTLTEAFDMATAGGGQPGSERPGPGGMEGQRPEITEVAVEELSSSITEYINANYAGATIDRAGTDPEGNFLLGISLSDEGHRGLLFDASGNFVEEKQKPEGKGPGDKMGQRPELTELDISALSATISDYISANYADFSIEKAGTDPEGNTMVLVSNGDTKTGLLFNAEGGFEKELPPPPHRPEGQPEAGQ</sequence>
<reference evidence="2 3" key="1">
    <citation type="submission" date="2015-07" db="EMBL/GenBank/DDBJ databases">
        <title>The draft genome sequence of Leadbetterella sp. JN14-9.</title>
        <authorList>
            <person name="Liu Y."/>
            <person name="Du J."/>
            <person name="Shao Z."/>
        </authorList>
    </citation>
    <scope>NUCLEOTIDE SEQUENCE [LARGE SCALE GENOMIC DNA]</scope>
    <source>
        <strain evidence="2 3">JN14-9</strain>
    </source>
</reference>
<dbReference type="Proteomes" id="UP000050454">
    <property type="component" value="Unassembled WGS sequence"/>
</dbReference>
<protein>
    <submittedName>
        <fullName evidence="2">Uncharacterized protein</fullName>
    </submittedName>
</protein>
<gene>
    <name evidence="2" type="ORF">AFM12_17620</name>
</gene>
<dbReference type="RefSeq" id="WP_055151099.1">
    <property type="nucleotide sequence ID" value="NZ_JXSZ01000013.1"/>
</dbReference>
<dbReference type="SUPFAM" id="SSF160574">
    <property type="entry name" value="BT0923-like"/>
    <property type="match status" value="1"/>
</dbReference>
<dbReference type="EMBL" id="LGTQ01000013">
    <property type="protein sequence ID" value="KPM47042.1"/>
    <property type="molecule type" value="Genomic_DNA"/>
</dbReference>
<comment type="caution">
    <text evidence="2">The sequence shown here is derived from an EMBL/GenBank/DDBJ whole genome shotgun (WGS) entry which is preliminary data.</text>
</comment>
<organism evidence="2 3">
    <name type="scientific">Jiulongibacter sediminis</name>
    <dbReference type="NCBI Taxonomy" id="1605367"/>
    <lineage>
        <taxon>Bacteria</taxon>
        <taxon>Pseudomonadati</taxon>
        <taxon>Bacteroidota</taxon>
        <taxon>Cytophagia</taxon>
        <taxon>Cytophagales</taxon>
        <taxon>Leadbetterellaceae</taxon>
        <taxon>Jiulongibacter</taxon>
    </lineage>
</organism>
<keyword evidence="3" id="KW-1185">Reference proteome</keyword>
<proteinExistence type="predicted"/>
<dbReference type="STRING" id="1605367.AFM12_17620"/>
<evidence type="ECO:0000256" key="1">
    <source>
        <dbReference type="SAM" id="MobiDB-lite"/>
    </source>
</evidence>
<dbReference type="OrthoDB" id="980012at2"/>
<accession>A0A0P7BZH0</accession>
<name>A0A0P7BZH0_9BACT</name>
<feature type="compositionally biased region" description="Basic and acidic residues" evidence="1">
    <location>
        <begin position="197"/>
        <end position="211"/>
    </location>
</feature>
<evidence type="ECO:0000313" key="3">
    <source>
        <dbReference type="Proteomes" id="UP000050454"/>
    </source>
</evidence>